<evidence type="ECO:0000256" key="4">
    <source>
        <dbReference type="PIRSR" id="PIRSR613078-2"/>
    </source>
</evidence>
<dbReference type="GO" id="GO:0005737">
    <property type="term" value="C:cytoplasm"/>
    <property type="evidence" value="ECO:0007669"/>
    <property type="project" value="TreeGrafter"/>
</dbReference>
<dbReference type="SMART" id="SM00855">
    <property type="entry name" value="PGAM"/>
    <property type="match status" value="1"/>
</dbReference>
<comment type="caution">
    <text evidence="5">The sequence shown here is derived from an EMBL/GenBank/DDBJ whole genome shotgun (WGS) entry which is preliminary data.</text>
</comment>
<dbReference type="Proteomes" id="UP000563151">
    <property type="component" value="Unassembled WGS sequence"/>
</dbReference>
<dbReference type="PANTHER" id="PTHR48100:SF1">
    <property type="entry name" value="HISTIDINE PHOSPHATASE FAMILY PROTEIN-RELATED"/>
    <property type="match status" value="1"/>
</dbReference>
<dbReference type="InterPro" id="IPR001345">
    <property type="entry name" value="PG/BPGM_mutase_AS"/>
</dbReference>
<dbReference type="PROSITE" id="PS00175">
    <property type="entry name" value="PG_MUTASE"/>
    <property type="match status" value="1"/>
</dbReference>
<dbReference type="InterPro" id="IPR050275">
    <property type="entry name" value="PGM_Phosphatase"/>
</dbReference>
<dbReference type="AlphaFoldDB" id="A0A923J3A9"/>
<accession>A0A923J3A9</accession>
<dbReference type="InterPro" id="IPR013078">
    <property type="entry name" value="His_Pase_superF_clade-1"/>
</dbReference>
<feature type="active site" description="Tele-phosphohistidine intermediate" evidence="3">
    <location>
        <position position="10"/>
    </location>
</feature>
<dbReference type="GO" id="GO:0016791">
    <property type="term" value="F:phosphatase activity"/>
    <property type="evidence" value="ECO:0007669"/>
    <property type="project" value="TreeGrafter"/>
</dbReference>
<organism evidence="5 6">
    <name type="scientific">Clostridium tetanomorphum</name>
    <dbReference type="NCBI Taxonomy" id="1553"/>
    <lineage>
        <taxon>Bacteria</taxon>
        <taxon>Bacillati</taxon>
        <taxon>Bacillota</taxon>
        <taxon>Clostridia</taxon>
        <taxon>Eubacteriales</taxon>
        <taxon>Clostridiaceae</taxon>
        <taxon>Clostridium</taxon>
    </lineage>
</organism>
<dbReference type="EMBL" id="JAAZWO010000043">
    <property type="protein sequence ID" value="MBC2399983.1"/>
    <property type="molecule type" value="Genomic_DNA"/>
</dbReference>
<keyword evidence="2" id="KW-0413">Isomerase</keyword>
<evidence type="ECO:0000313" key="5">
    <source>
        <dbReference type="EMBL" id="MBC2399983.1"/>
    </source>
</evidence>
<dbReference type="Pfam" id="PF00300">
    <property type="entry name" value="His_Phos_1"/>
    <property type="match status" value="1"/>
</dbReference>
<feature type="active site" description="Proton donor/acceptor" evidence="3">
    <location>
        <position position="83"/>
    </location>
</feature>
<dbReference type="PANTHER" id="PTHR48100">
    <property type="entry name" value="BROAD-SPECIFICITY PHOSPHATASE YOR283W-RELATED"/>
    <property type="match status" value="1"/>
</dbReference>
<keyword evidence="6" id="KW-1185">Reference proteome</keyword>
<keyword evidence="1" id="KW-0324">Glycolysis</keyword>
<dbReference type="RefSeq" id="WP_035147359.1">
    <property type="nucleotide sequence ID" value="NZ_JAAZWO010000043.1"/>
</dbReference>
<evidence type="ECO:0000256" key="2">
    <source>
        <dbReference type="ARBA" id="ARBA00023235"/>
    </source>
</evidence>
<dbReference type="InterPro" id="IPR029033">
    <property type="entry name" value="His_PPase_superfam"/>
</dbReference>
<name>A0A923J3A9_CLOTT</name>
<sequence>MKTTLFITRHGQTLWNTQKRMQGWKDSPLTELGIKQAKSLSKRMANTNIDYIYTSPIGRAFKTAEIVRGCRDIKMIKDDRIREINMGIWEGMSQEEIDNLYKEQLFNFWNAPHLYKPLGGESFMQVKQRTQNFIEQIVKENKGKVVLIVTHTVALKSIMSYINDISLERLWSPPYIHPTSLTKVEIKDNVRKVIMHADASHLDNLEEIKAV</sequence>
<protein>
    <submittedName>
        <fullName evidence="5">Histidine phosphatase family protein</fullName>
    </submittedName>
</protein>
<reference evidence="5 6" key="1">
    <citation type="submission" date="2020-04" db="EMBL/GenBank/DDBJ databases">
        <title>Genomic insights into acetone-butanol-ethanol (ABE) fermentation by sequencing solventogenic clostridia strains.</title>
        <authorList>
            <person name="Brown S."/>
        </authorList>
    </citation>
    <scope>NUCLEOTIDE SEQUENCE [LARGE SCALE GENOMIC DNA]</scope>
    <source>
        <strain evidence="5 6">DJ011</strain>
    </source>
</reference>
<evidence type="ECO:0000313" key="6">
    <source>
        <dbReference type="Proteomes" id="UP000563151"/>
    </source>
</evidence>
<evidence type="ECO:0000256" key="1">
    <source>
        <dbReference type="ARBA" id="ARBA00023152"/>
    </source>
</evidence>
<gene>
    <name evidence="5" type="ORF">HGG79_19785</name>
</gene>
<dbReference type="Gene3D" id="3.40.50.1240">
    <property type="entry name" value="Phosphoglycerate mutase-like"/>
    <property type="match status" value="1"/>
</dbReference>
<dbReference type="SUPFAM" id="SSF53254">
    <property type="entry name" value="Phosphoglycerate mutase-like"/>
    <property type="match status" value="1"/>
</dbReference>
<proteinExistence type="predicted"/>
<dbReference type="CDD" id="cd07067">
    <property type="entry name" value="HP_PGM_like"/>
    <property type="match status" value="1"/>
</dbReference>
<feature type="binding site" evidence="4">
    <location>
        <position position="59"/>
    </location>
    <ligand>
        <name>substrate</name>
    </ligand>
</feature>
<feature type="binding site" evidence="4">
    <location>
        <begin position="9"/>
        <end position="16"/>
    </location>
    <ligand>
        <name>substrate</name>
    </ligand>
</feature>
<evidence type="ECO:0000256" key="3">
    <source>
        <dbReference type="PIRSR" id="PIRSR613078-1"/>
    </source>
</evidence>